<keyword evidence="1 2" id="KW-0732">Signal</keyword>
<evidence type="ECO:0000259" key="4">
    <source>
        <dbReference type="Pfam" id="PF02872"/>
    </source>
</evidence>
<dbReference type="InterPro" id="IPR036907">
    <property type="entry name" value="5'-Nucleotdase_C_sf"/>
</dbReference>
<dbReference type="GO" id="GO:0008768">
    <property type="term" value="F:UDP-sugar diphosphatase activity"/>
    <property type="evidence" value="ECO:0007669"/>
    <property type="project" value="TreeGrafter"/>
</dbReference>
<feature type="domain" description="5'-Nucleotidase C-terminal" evidence="4">
    <location>
        <begin position="370"/>
        <end position="528"/>
    </location>
</feature>
<protein>
    <submittedName>
        <fullName evidence="5">Bifunctional metallophosphatase/5'-nucleotidase</fullName>
    </submittedName>
</protein>
<feature type="signal peptide" evidence="2">
    <location>
        <begin position="1"/>
        <end position="29"/>
    </location>
</feature>
<dbReference type="PRINTS" id="PR01607">
    <property type="entry name" value="APYRASEFAMLY"/>
</dbReference>
<dbReference type="InterPro" id="IPR029052">
    <property type="entry name" value="Metallo-depent_PP-like"/>
</dbReference>
<dbReference type="Proteomes" id="UP000473525">
    <property type="component" value="Unassembled WGS sequence"/>
</dbReference>
<dbReference type="EMBL" id="WSEK01000004">
    <property type="protein sequence ID" value="MVQ48015.1"/>
    <property type="molecule type" value="Genomic_DNA"/>
</dbReference>
<dbReference type="Pfam" id="PF02872">
    <property type="entry name" value="5_nucleotid_C"/>
    <property type="match status" value="1"/>
</dbReference>
<evidence type="ECO:0000313" key="6">
    <source>
        <dbReference type="Proteomes" id="UP000473525"/>
    </source>
</evidence>
<keyword evidence="2" id="KW-0547">Nucleotide-binding</keyword>
<reference evidence="5 6" key="1">
    <citation type="submission" date="2019-12" db="EMBL/GenBank/DDBJ databases">
        <authorList>
            <person name="Huq M.A."/>
        </authorList>
    </citation>
    <scope>NUCLEOTIDE SEQUENCE [LARGE SCALE GENOMIC DNA]</scope>
    <source>
        <strain evidence="5 6">MAH-18</strain>
    </source>
</reference>
<comment type="similarity">
    <text evidence="2">Belongs to the 5'-nucleotidase family.</text>
</comment>
<evidence type="ECO:0000256" key="1">
    <source>
        <dbReference type="ARBA" id="ARBA00022729"/>
    </source>
</evidence>
<dbReference type="InterPro" id="IPR008334">
    <property type="entry name" value="5'-Nucleotdase_C"/>
</dbReference>
<proteinExistence type="inferred from homology"/>
<dbReference type="Pfam" id="PF00149">
    <property type="entry name" value="Metallophos"/>
    <property type="match status" value="1"/>
</dbReference>
<keyword evidence="6" id="KW-1185">Reference proteome</keyword>
<dbReference type="GO" id="GO:0030288">
    <property type="term" value="C:outer membrane-bounded periplasmic space"/>
    <property type="evidence" value="ECO:0007669"/>
    <property type="project" value="TreeGrafter"/>
</dbReference>
<evidence type="ECO:0000313" key="5">
    <source>
        <dbReference type="EMBL" id="MVQ48015.1"/>
    </source>
</evidence>
<dbReference type="PANTHER" id="PTHR11575:SF24">
    <property type="entry name" value="5'-NUCLEOTIDASE"/>
    <property type="match status" value="1"/>
</dbReference>
<feature type="chain" id="PRO_5027153669" evidence="2">
    <location>
        <begin position="30"/>
        <end position="768"/>
    </location>
</feature>
<dbReference type="PANTHER" id="PTHR11575">
    <property type="entry name" value="5'-NUCLEOTIDASE-RELATED"/>
    <property type="match status" value="1"/>
</dbReference>
<dbReference type="Gene3D" id="3.60.21.10">
    <property type="match status" value="1"/>
</dbReference>
<dbReference type="GO" id="GO:0000166">
    <property type="term" value="F:nucleotide binding"/>
    <property type="evidence" value="ECO:0007669"/>
    <property type="project" value="UniProtKB-KW"/>
</dbReference>
<feature type="domain" description="Calcineurin-like phosphoesterase" evidence="3">
    <location>
        <begin position="35"/>
        <end position="265"/>
    </location>
</feature>
<name>A0A6L6XR03_9ACTN</name>
<dbReference type="GO" id="GO:0008253">
    <property type="term" value="F:5'-nucleotidase activity"/>
    <property type="evidence" value="ECO:0007669"/>
    <property type="project" value="TreeGrafter"/>
</dbReference>
<dbReference type="GO" id="GO:0009166">
    <property type="term" value="P:nucleotide catabolic process"/>
    <property type="evidence" value="ECO:0007669"/>
    <property type="project" value="InterPro"/>
</dbReference>
<evidence type="ECO:0000259" key="3">
    <source>
        <dbReference type="Pfam" id="PF00149"/>
    </source>
</evidence>
<dbReference type="SUPFAM" id="SSF55816">
    <property type="entry name" value="5'-nucleotidase (syn. UDP-sugar hydrolase), C-terminal domain"/>
    <property type="match status" value="1"/>
</dbReference>
<dbReference type="InterPro" id="IPR006179">
    <property type="entry name" value="5_nucleotidase/apyrase"/>
</dbReference>
<dbReference type="AlphaFoldDB" id="A0A6L6XR03"/>
<gene>
    <name evidence="5" type="ORF">GON03_02405</name>
</gene>
<dbReference type="SUPFAM" id="SSF56300">
    <property type="entry name" value="Metallo-dependent phosphatases"/>
    <property type="match status" value="1"/>
</dbReference>
<keyword evidence="2" id="KW-0378">Hydrolase</keyword>
<accession>A0A6L6XR03</accession>
<dbReference type="RefSeq" id="WP_157340115.1">
    <property type="nucleotide sequence ID" value="NZ_WSEK01000004.1"/>
</dbReference>
<comment type="caution">
    <text evidence="5">The sequence shown here is derived from an EMBL/GenBank/DDBJ whole genome shotgun (WGS) entry which is preliminary data.</text>
</comment>
<sequence>MLLRSLGVATSLTLGASVLTVLGAAPAQAADVDVTIIGTNDFHGRIKADGAAAGAAAIATYVKQVRASNANTVFAAAGDLIGASTFESYIAHDKPTIDALNAARLDVSAVGNHELDKGYKDLVDRVMAPASATNPEGGAGWRYLAANIVEPSGADAIKASMVKTFNPGTANEVSVGFVGAVTEHLPELVAPAGITGLQVTDVVAAVNAEAAALTAAGADAVVLLVHEGAPGTDCSTMAADPASDFGSIVTGVSGDVDAIVSGHTHLAYDCDLPKPGGGSRPVVSAGQYGTTLDRLDLTIDAAAGTLTSITADPVPLTTKNADNSFTPRYSDDPATKAIVDAAVAAAAVKGSAAIGRIAAPFERAGRPSASGGAREENRGGESTLANLVAESQRWATRTATSGAAQVAFTNPGGVRADLVGNNSAGYPAQMTYKQAADVQPFANTLVNMRLTGAQLRRVLEQQWQPAGAARPFLRLGVSLGFNYVYDPATHRVTAMWLGTKPVVDDQTYSVTVSSYLAGGGDSFSVFTEGTDRRDTGQTDLDALVSYVAARTKKRALPVNYRQRAVGLSLPAGAPSSYGAGDVLRFQLSSLAFTGTSDRTDAQATVEVGRYRLGTVRRISNAVAPGATDDESGRVEVAFRVPGGMARGVQVVEVTGATTGTVVRYPIRFTGDRLRSTMKARISRKRLLVGRSRPTVTVRVAAEGQPATGLVRVRTAGQSYTVPLRRGVAKVRLHAFHRTGPRGVRATYLPTLTTVGARQALHVRVVRHR</sequence>
<dbReference type="Gene3D" id="3.90.780.10">
    <property type="entry name" value="5'-Nucleotidase, C-terminal domain"/>
    <property type="match status" value="1"/>
</dbReference>
<evidence type="ECO:0000256" key="2">
    <source>
        <dbReference type="RuleBase" id="RU362119"/>
    </source>
</evidence>
<dbReference type="InterPro" id="IPR004843">
    <property type="entry name" value="Calcineurin-like_PHP"/>
</dbReference>
<organism evidence="5 6">
    <name type="scientific">Nocardioides agri</name>
    <dbReference type="NCBI Taxonomy" id="2682843"/>
    <lineage>
        <taxon>Bacteria</taxon>
        <taxon>Bacillati</taxon>
        <taxon>Actinomycetota</taxon>
        <taxon>Actinomycetes</taxon>
        <taxon>Propionibacteriales</taxon>
        <taxon>Nocardioidaceae</taxon>
        <taxon>Nocardioides</taxon>
    </lineage>
</organism>